<dbReference type="SUPFAM" id="SSF52091">
    <property type="entry name" value="SpoIIaa-like"/>
    <property type="match status" value="1"/>
</dbReference>
<keyword evidence="5" id="KW-1185">Reference proteome</keyword>
<dbReference type="InterPro" id="IPR036513">
    <property type="entry name" value="STAS_dom_sf"/>
</dbReference>
<reference evidence="4" key="1">
    <citation type="journal article" date="2022" name="Cell">
        <title>Design, construction, and in vivo augmentation of a complex gut microbiome.</title>
        <authorList>
            <person name="Cheng A.G."/>
            <person name="Ho P.Y."/>
            <person name="Aranda-Diaz A."/>
            <person name="Jain S."/>
            <person name="Yu F.B."/>
            <person name="Meng X."/>
            <person name="Wang M."/>
            <person name="Iakiviak M."/>
            <person name="Nagashima K."/>
            <person name="Zhao A."/>
            <person name="Murugkar P."/>
            <person name="Patil A."/>
            <person name="Atabakhsh K."/>
            <person name="Weakley A."/>
            <person name="Yan J."/>
            <person name="Brumbaugh A.R."/>
            <person name="Higginbottom S."/>
            <person name="Dimas A."/>
            <person name="Shiver A.L."/>
            <person name="Deutschbauer A."/>
            <person name="Neff N."/>
            <person name="Sonnenburg J.L."/>
            <person name="Huang K.C."/>
            <person name="Fischbach M.A."/>
        </authorList>
    </citation>
    <scope>NUCLEOTIDE SEQUENCE</scope>
    <source>
        <strain evidence="4">DSM 19829</strain>
    </source>
</reference>
<evidence type="ECO:0000256" key="1">
    <source>
        <dbReference type="ARBA" id="ARBA00009013"/>
    </source>
</evidence>
<dbReference type="Gene3D" id="3.30.750.24">
    <property type="entry name" value="STAS domain"/>
    <property type="match status" value="1"/>
</dbReference>
<sequence length="121" mass="14167">MDDMFRVSGTNLTVFVPKELDHHIAEMLNQKTDWIMEQKNIRRIVFDFRETDFMDSSGIGVIMGRYRNINLIGGKVEAVHVNDRIDKLLHMSGIYKLISISREKKWNIKGNQKGEQYGEHE</sequence>
<dbReference type="CDD" id="cd07043">
    <property type="entry name" value="STAS_anti-anti-sigma_factors"/>
    <property type="match status" value="1"/>
</dbReference>
<dbReference type="RefSeq" id="WP_044983251.1">
    <property type="nucleotide sequence ID" value="NZ_CABLBR010000013.1"/>
</dbReference>
<comment type="similarity">
    <text evidence="1 2">Belongs to the anti-sigma-factor antagonist family.</text>
</comment>
<name>A0ABY5VL90_9FIRM</name>
<dbReference type="Pfam" id="PF01740">
    <property type="entry name" value="STAS"/>
    <property type="match status" value="1"/>
</dbReference>
<dbReference type="InterPro" id="IPR003658">
    <property type="entry name" value="Anti-sigma_ant"/>
</dbReference>
<organism evidence="4 5">
    <name type="scientific">Ruminococcus gauvreauii</name>
    <dbReference type="NCBI Taxonomy" id="438033"/>
    <lineage>
        <taxon>Bacteria</taxon>
        <taxon>Bacillati</taxon>
        <taxon>Bacillota</taxon>
        <taxon>Clostridia</taxon>
        <taxon>Eubacteriales</taxon>
        <taxon>Oscillospiraceae</taxon>
        <taxon>Ruminococcus</taxon>
    </lineage>
</organism>
<dbReference type="InterPro" id="IPR002645">
    <property type="entry name" value="STAS_dom"/>
</dbReference>
<gene>
    <name evidence="4" type="ORF">NQ502_04330</name>
</gene>
<evidence type="ECO:0000313" key="5">
    <source>
        <dbReference type="Proteomes" id="UP001060164"/>
    </source>
</evidence>
<dbReference type="PROSITE" id="PS50801">
    <property type="entry name" value="STAS"/>
    <property type="match status" value="1"/>
</dbReference>
<dbReference type="EMBL" id="CP102290">
    <property type="protein sequence ID" value="UWP60288.1"/>
    <property type="molecule type" value="Genomic_DNA"/>
</dbReference>
<dbReference type="PANTHER" id="PTHR33495:SF2">
    <property type="entry name" value="ANTI-SIGMA FACTOR ANTAGONIST TM_1081-RELATED"/>
    <property type="match status" value="1"/>
</dbReference>
<proteinExistence type="inferred from homology"/>
<dbReference type="PANTHER" id="PTHR33495">
    <property type="entry name" value="ANTI-SIGMA FACTOR ANTAGONIST TM_1081-RELATED-RELATED"/>
    <property type="match status" value="1"/>
</dbReference>
<evidence type="ECO:0000313" key="4">
    <source>
        <dbReference type="EMBL" id="UWP60288.1"/>
    </source>
</evidence>
<dbReference type="Proteomes" id="UP001060164">
    <property type="component" value="Chromosome"/>
</dbReference>
<evidence type="ECO:0000259" key="3">
    <source>
        <dbReference type="PROSITE" id="PS50801"/>
    </source>
</evidence>
<dbReference type="NCBIfam" id="TIGR00377">
    <property type="entry name" value="ant_ant_sig"/>
    <property type="match status" value="1"/>
</dbReference>
<protein>
    <recommendedName>
        <fullName evidence="2">Anti-sigma factor antagonist</fullName>
    </recommendedName>
</protein>
<feature type="domain" description="STAS" evidence="3">
    <location>
        <begin position="19"/>
        <end position="99"/>
    </location>
</feature>
<accession>A0ABY5VL90</accession>
<evidence type="ECO:0000256" key="2">
    <source>
        <dbReference type="RuleBase" id="RU003749"/>
    </source>
</evidence>